<sequence>DDDSIPTYLQMELLKLHCSMNEQDRRHVAQVLYEIGRYQHYYHLWSLYLQAGQGQLISLQQEEPFWFYNETCIRQQLHDY</sequence>
<keyword evidence="2" id="KW-1185">Reference proteome</keyword>
<reference evidence="1" key="1">
    <citation type="submission" date="2021-02" db="EMBL/GenBank/DDBJ databases">
        <authorList>
            <person name="Nowell W R."/>
        </authorList>
    </citation>
    <scope>NUCLEOTIDE SEQUENCE</scope>
</reference>
<gene>
    <name evidence="1" type="ORF">UJA718_LOCUS49922</name>
</gene>
<comment type="caution">
    <text evidence="1">The sequence shown here is derived from an EMBL/GenBank/DDBJ whole genome shotgun (WGS) entry which is preliminary data.</text>
</comment>
<dbReference type="Proteomes" id="UP000663873">
    <property type="component" value="Unassembled WGS sequence"/>
</dbReference>
<feature type="non-terminal residue" evidence="1">
    <location>
        <position position="80"/>
    </location>
</feature>
<protein>
    <submittedName>
        <fullName evidence="1">Uncharacterized protein</fullName>
    </submittedName>
</protein>
<evidence type="ECO:0000313" key="2">
    <source>
        <dbReference type="Proteomes" id="UP000663873"/>
    </source>
</evidence>
<evidence type="ECO:0000313" key="1">
    <source>
        <dbReference type="EMBL" id="CAF4992874.1"/>
    </source>
</evidence>
<accession>A0A822A423</accession>
<feature type="non-terminal residue" evidence="1">
    <location>
        <position position="1"/>
    </location>
</feature>
<proteinExistence type="predicted"/>
<dbReference type="EMBL" id="CAJOBP010107320">
    <property type="protein sequence ID" value="CAF4992874.1"/>
    <property type="molecule type" value="Genomic_DNA"/>
</dbReference>
<organism evidence="1 2">
    <name type="scientific">Rotaria socialis</name>
    <dbReference type="NCBI Taxonomy" id="392032"/>
    <lineage>
        <taxon>Eukaryota</taxon>
        <taxon>Metazoa</taxon>
        <taxon>Spiralia</taxon>
        <taxon>Gnathifera</taxon>
        <taxon>Rotifera</taxon>
        <taxon>Eurotatoria</taxon>
        <taxon>Bdelloidea</taxon>
        <taxon>Philodinida</taxon>
        <taxon>Philodinidae</taxon>
        <taxon>Rotaria</taxon>
    </lineage>
</organism>
<name>A0A822A423_9BILA</name>
<dbReference type="AlphaFoldDB" id="A0A822A423"/>